<dbReference type="PROSITE" id="PS50837">
    <property type="entry name" value="NACHT"/>
    <property type="match status" value="1"/>
</dbReference>
<proteinExistence type="predicted"/>
<feature type="region of interest" description="Disordered" evidence="2">
    <location>
        <begin position="1"/>
        <end position="24"/>
    </location>
</feature>
<dbReference type="PANTHER" id="PTHR10039">
    <property type="entry name" value="AMELOGENIN"/>
    <property type="match status" value="1"/>
</dbReference>
<gene>
    <name evidence="4" type="ORF">BJ322DRAFT_1111495</name>
</gene>
<dbReference type="Gene3D" id="3.40.50.300">
    <property type="entry name" value="P-loop containing nucleotide triphosphate hydrolases"/>
    <property type="match status" value="1"/>
</dbReference>
<reference evidence="4" key="1">
    <citation type="journal article" date="2020" name="Nat. Commun.">
        <title>Large-scale genome sequencing of mycorrhizal fungi provides insights into the early evolution of symbiotic traits.</title>
        <authorList>
            <person name="Miyauchi S."/>
            <person name="Kiss E."/>
            <person name="Kuo A."/>
            <person name="Drula E."/>
            <person name="Kohler A."/>
            <person name="Sanchez-Garcia M."/>
            <person name="Morin E."/>
            <person name="Andreopoulos B."/>
            <person name="Barry K.W."/>
            <person name="Bonito G."/>
            <person name="Buee M."/>
            <person name="Carver A."/>
            <person name="Chen C."/>
            <person name="Cichocki N."/>
            <person name="Clum A."/>
            <person name="Culley D."/>
            <person name="Crous P.W."/>
            <person name="Fauchery L."/>
            <person name="Girlanda M."/>
            <person name="Hayes R.D."/>
            <person name="Keri Z."/>
            <person name="LaButti K."/>
            <person name="Lipzen A."/>
            <person name="Lombard V."/>
            <person name="Magnuson J."/>
            <person name="Maillard F."/>
            <person name="Murat C."/>
            <person name="Nolan M."/>
            <person name="Ohm R.A."/>
            <person name="Pangilinan J."/>
            <person name="Pereira M.F."/>
            <person name="Perotto S."/>
            <person name="Peter M."/>
            <person name="Pfister S."/>
            <person name="Riley R."/>
            <person name="Sitrit Y."/>
            <person name="Stielow J.B."/>
            <person name="Szollosi G."/>
            <person name="Zifcakova L."/>
            <person name="Stursova M."/>
            <person name="Spatafora J.W."/>
            <person name="Tedersoo L."/>
            <person name="Vaario L.M."/>
            <person name="Yamada A."/>
            <person name="Yan M."/>
            <person name="Wang P."/>
            <person name="Xu J."/>
            <person name="Bruns T."/>
            <person name="Baldrian P."/>
            <person name="Vilgalys R."/>
            <person name="Dunand C."/>
            <person name="Henrissat B."/>
            <person name="Grigoriev I.V."/>
            <person name="Hibbett D."/>
            <person name="Nagy L.G."/>
            <person name="Martin F.M."/>
        </authorList>
    </citation>
    <scope>NUCLEOTIDE SEQUENCE</scope>
    <source>
        <strain evidence="4">UH-Tt-Lm1</strain>
    </source>
</reference>
<evidence type="ECO:0000259" key="3">
    <source>
        <dbReference type="PROSITE" id="PS50837"/>
    </source>
</evidence>
<dbReference type="OrthoDB" id="163438at2759"/>
<name>A0A9P6H9S4_9AGAM</name>
<dbReference type="InterPro" id="IPR056884">
    <property type="entry name" value="NPHP3-like_N"/>
</dbReference>
<dbReference type="SUPFAM" id="SSF52540">
    <property type="entry name" value="P-loop containing nucleoside triphosphate hydrolases"/>
    <property type="match status" value="1"/>
</dbReference>
<evidence type="ECO:0000313" key="5">
    <source>
        <dbReference type="Proteomes" id="UP000736335"/>
    </source>
</evidence>
<dbReference type="Gene3D" id="2.130.10.10">
    <property type="entry name" value="YVTN repeat-like/Quinoprotein amine dehydrogenase"/>
    <property type="match status" value="1"/>
</dbReference>
<dbReference type="InterPro" id="IPR027417">
    <property type="entry name" value="P-loop_NTPase"/>
</dbReference>
<reference evidence="4" key="2">
    <citation type="submission" date="2020-11" db="EMBL/GenBank/DDBJ databases">
        <authorList>
            <consortium name="DOE Joint Genome Institute"/>
            <person name="Kuo A."/>
            <person name="Miyauchi S."/>
            <person name="Kiss E."/>
            <person name="Drula E."/>
            <person name="Kohler A."/>
            <person name="Sanchez-Garcia M."/>
            <person name="Andreopoulos B."/>
            <person name="Barry K.W."/>
            <person name="Bonito G."/>
            <person name="Buee M."/>
            <person name="Carver A."/>
            <person name="Chen C."/>
            <person name="Cichocki N."/>
            <person name="Clum A."/>
            <person name="Culley D."/>
            <person name="Crous P.W."/>
            <person name="Fauchery L."/>
            <person name="Girlanda M."/>
            <person name="Hayes R."/>
            <person name="Keri Z."/>
            <person name="Labutti K."/>
            <person name="Lipzen A."/>
            <person name="Lombard V."/>
            <person name="Magnuson J."/>
            <person name="Maillard F."/>
            <person name="Morin E."/>
            <person name="Murat C."/>
            <person name="Nolan M."/>
            <person name="Ohm R."/>
            <person name="Pangilinan J."/>
            <person name="Pereira M."/>
            <person name="Perotto S."/>
            <person name="Peter M."/>
            <person name="Riley R."/>
            <person name="Sitrit Y."/>
            <person name="Stielow B."/>
            <person name="Szollosi G."/>
            <person name="Zifcakova L."/>
            <person name="Stursova M."/>
            <person name="Spatafora J.W."/>
            <person name="Tedersoo L."/>
            <person name="Vaario L.-M."/>
            <person name="Yamada A."/>
            <person name="Yan M."/>
            <person name="Wang P."/>
            <person name="Xu J."/>
            <person name="Bruns T."/>
            <person name="Baldrian P."/>
            <person name="Vilgalys R."/>
            <person name="Henrissat B."/>
            <person name="Grigoriev I.V."/>
            <person name="Hibbett D."/>
            <person name="Nagy L.G."/>
            <person name="Martin F.M."/>
        </authorList>
    </citation>
    <scope>NUCLEOTIDE SEQUENCE</scope>
    <source>
        <strain evidence="4">UH-Tt-Lm1</strain>
    </source>
</reference>
<dbReference type="InterPro" id="IPR007111">
    <property type="entry name" value="NACHT_NTPase"/>
</dbReference>
<keyword evidence="1" id="KW-0677">Repeat</keyword>
<dbReference type="PANTHER" id="PTHR10039:SF17">
    <property type="entry name" value="FUNGAL STAND N-TERMINAL GOODBYE DOMAIN-CONTAINING PROTEIN-RELATED"/>
    <property type="match status" value="1"/>
</dbReference>
<sequence>MSGILRKRPPSGGRTDTGPSSSKKQRFIDAVKTILDITKESSDGFPPLKSCLGGISALIKHYEEYNDVKEKLSELAPWVEKLEVTLVKANLSEDPDEVERRSQLAQDLENVGKRSQALLDKGKLARVLDKTRDSEEVTKLLEKLRQAILVYQVSQGLSIYNQLTQLTVSFYLSLFGFETKPAAGRFQSRFDAVLKLNQASPIEKKVAFVRARLDRFRDERKTSRNADELRRQKNLYESLEGIKDQLDLLSKQADEATDEGTNMTAVSDLAEDLRDIILDYHFSQQKAIYNQNCTLIDAADSLVLNNCRQAQAAEFLHGDRRGCLKGTREAVLDEIESWSKDYNFSPVYWLNGLAGTGKSTIAQTIAERLFADGRLGASFFCSRDFEDRRDLRYIFPTLAIQLAHAHPEFRSILVPFIRSKPGIVHESLCNQMESLIVGPLSRLNVSTVIIIDALDECADEEPQSAILSVMGRLVEGIPNIKFLITGRPEPRIKSGFRLGLLRPLTDVFVLHEVDPSVVNTDIRLFLEQGLHEIAKRQSIDQDGWPTDGYLDLLCERAGGLFVYAAATLKFLDHSFALASEQLDVIIRAPGSTSHEGQAQLRLGATLDSLYLSSFKTAFSRTTAGDDEKVRLVIGAVVLAVNPLPPSAIATLVNLGQRQVMNLLQLVQSLLKLSEDPDLPVLPFHKSFPDFITNPLRCSDNRFHIPPRSGHLKLALNCLRLMNSRLRQNLLSLPDYALNSEVGDLKGRIDDVVGNALYYACRSWHYHLTEVKEDFAAIVPPLRSFLQERFLGWLEVLSVGGSVNDSVIALERLILWLQEVAKDHQLLLTARDYFQFVTNFFEVIDVSATHLYHSALELSPLTSMVRKLYYHQRPHPSPRVVFGIQDSWNPPTAIPNNDSYLSSTWSPCNKFIAVMAKKVAEIWDALTLKPLSTLQSTKEITGYMPGLAYSPDGYSLAGCSDSAIIIWDTQTGGEATRIDCEITSGGLEIVWSEDGETIATISPWKSGTSTVCTYNITSGAKVSLAILRSSDKPYLWAHKQSFQVIATTPGKKGKKFNIFKVGSTLTQVESFSSKCDLHLRAFSPATYRALMLEGSIHATRICIIDLHSSQILLEGQTPDPRGTFSPDASFVATFSWYKPHFSIWKFSSGRYVQWKEFQQTSDSLQFSSTSSSILNTSAWTISVVHLDYLPTAFTVEHVKTTQGKIKDVCAPNGAYIATASQGESTVTITNLHSQNPCPSQYIDTGLEISKMVLTGNVLMVKGPDKIVAWLLTEEGPVDGIIGNPRADQNDSLWQLSLPAIIARFRKIWKHLEERSLGFLVTNEIAILRLNSFDIYAYHIGTGEAIKPTSISGSTNHAFYHFDNEMGNDECDLYHDTLHTQQRSIESKWSISQAALKEGWVKDPEGKHMLWVPPKWRAMGGDWFHDTTSLRLKNHSQLAVIKF</sequence>
<evidence type="ECO:0000256" key="1">
    <source>
        <dbReference type="ARBA" id="ARBA00022737"/>
    </source>
</evidence>
<accession>A0A9P6H9S4</accession>
<feature type="domain" description="NACHT" evidence="3">
    <location>
        <begin position="346"/>
        <end position="488"/>
    </location>
</feature>
<dbReference type="Pfam" id="PF24883">
    <property type="entry name" value="NPHP3_N"/>
    <property type="match status" value="1"/>
</dbReference>
<dbReference type="EMBL" id="WIUZ02000013">
    <property type="protein sequence ID" value="KAF9781568.1"/>
    <property type="molecule type" value="Genomic_DNA"/>
</dbReference>
<dbReference type="InterPro" id="IPR015943">
    <property type="entry name" value="WD40/YVTN_repeat-like_dom_sf"/>
</dbReference>
<comment type="caution">
    <text evidence="4">The sequence shown here is derived from an EMBL/GenBank/DDBJ whole genome shotgun (WGS) entry which is preliminary data.</text>
</comment>
<evidence type="ECO:0000256" key="2">
    <source>
        <dbReference type="SAM" id="MobiDB-lite"/>
    </source>
</evidence>
<dbReference type="Proteomes" id="UP000736335">
    <property type="component" value="Unassembled WGS sequence"/>
</dbReference>
<organism evidence="4 5">
    <name type="scientific">Thelephora terrestris</name>
    <dbReference type="NCBI Taxonomy" id="56493"/>
    <lineage>
        <taxon>Eukaryota</taxon>
        <taxon>Fungi</taxon>
        <taxon>Dikarya</taxon>
        <taxon>Basidiomycota</taxon>
        <taxon>Agaricomycotina</taxon>
        <taxon>Agaricomycetes</taxon>
        <taxon>Thelephorales</taxon>
        <taxon>Thelephoraceae</taxon>
        <taxon>Thelephora</taxon>
    </lineage>
</organism>
<keyword evidence="5" id="KW-1185">Reference proteome</keyword>
<protein>
    <recommendedName>
        <fullName evidence="3">NACHT domain-containing protein</fullName>
    </recommendedName>
</protein>
<dbReference type="SUPFAM" id="SSF82171">
    <property type="entry name" value="DPP6 N-terminal domain-like"/>
    <property type="match status" value="1"/>
</dbReference>
<evidence type="ECO:0000313" key="4">
    <source>
        <dbReference type="EMBL" id="KAF9781568.1"/>
    </source>
</evidence>